<feature type="signal peptide" evidence="1">
    <location>
        <begin position="1"/>
        <end position="26"/>
    </location>
</feature>
<evidence type="ECO:0008006" key="4">
    <source>
        <dbReference type="Google" id="ProtNLM"/>
    </source>
</evidence>
<proteinExistence type="predicted"/>
<evidence type="ECO:0000313" key="3">
    <source>
        <dbReference type="Proteomes" id="UP000032289"/>
    </source>
</evidence>
<reference evidence="2 3" key="1">
    <citation type="journal article" date="2015" name="Microbiology (Mosc.)">
        <title>Genomics of the Weissella cibaria species with an examination of its metabolic traits.</title>
        <authorList>
            <person name="Lynch K.M."/>
            <person name="Lucid A."/>
            <person name="Arendt E.K."/>
            <person name="Sleator R.D."/>
            <person name="Lucey B."/>
            <person name="Coffey A."/>
        </authorList>
    </citation>
    <scope>NUCLEOTIDE SEQUENCE [LARGE SCALE GENOMIC DNA]</scope>
    <source>
        <strain evidence="2 3">AB3b</strain>
    </source>
</reference>
<comment type="caution">
    <text evidence="2">The sequence shown here is derived from an EMBL/GenBank/DDBJ whole genome shotgun (WGS) entry which is preliminary data.</text>
</comment>
<dbReference type="RefSeq" id="WP_043940806.1">
    <property type="nucleotide sequence ID" value="NZ_JWHT01000013.1"/>
</dbReference>
<keyword evidence="1" id="KW-0732">Signal</keyword>
<organism evidence="2 3">
    <name type="scientific">Weissella cibaria</name>
    <dbReference type="NCBI Taxonomy" id="137591"/>
    <lineage>
        <taxon>Bacteria</taxon>
        <taxon>Bacillati</taxon>
        <taxon>Bacillota</taxon>
        <taxon>Bacilli</taxon>
        <taxon>Lactobacillales</taxon>
        <taxon>Lactobacillaceae</taxon>
        <taxon>Weissella</taxon>
    </lineage>
</organism>
<dbReference type="Proteomes" id="UP000032289">
    <property type="component" value="Unassembled WGS sequence"/>
</dbReference>
<dbReference type="PATRIC" id="fig|137591.24.peg.593"/>
<evidence type="ECO:0000313" key="2">
    <source>
        <dbReference type="EMBL" id="KIU25228.1"/>
    </source>
</evidence>
<evidence type="ECO:0000256" key="1">
    <source>
        <dbReference type="SAM" id="SignalP"/>
    </source>
</evidence>
<accession>A0A0D1JVF8</accession>
<dbReference type="AlphaFoldDB" id="A0A0D1JVF8"/>
<sequence precursor="true">MKLIPIVLSAALAFGVVGVNQISANANSMTSSNTKTDMSITAGDLSLNKWARTLPFEAITLSDLANGAVTKSVTLPAGSFEVTNYTGQTQSWTLAAAVTEFTDGTNTFDGSLAIGDQQNKLIASSDLMGMQSIASEVTGTDLSDYKWQSKSTKVYLTVSMGTKIGNYQATVRYQLQQGLPLGD</sequence>
<feature type="chain" id="PRO_5002231788" description="WxL domain-containing protein" evidence="1">
    <location>
        <begin position="27"/>
        <end position="183"/>
    </location>
</feature>
<protein>
    <recommendedName>
        <fullName evidence="4">WxL domain-containing protein</fullName>
    </recommendedName>
</protein>
<gene>
    <name evidence="2" type="ORF">ab3b_00614</name>
</gene>
<name>A0A0D1JVF8_9LACO</name>
<dbReference type="EMBL" id="JWHT01000013">
    <property type="protein sequence ID" value="KIU25228.1"/>
    <property type="molecule type" value="Genomic_DNA"/>
</dbReference>